<evidence type="ECO:0000313" key="2">
    <source>
        <dbReference type="EMBL" id="MDO1535749.1"/>
    </source>
</evidence>
<evidence type="ECO:0000259" key="1">
    <source>
        <dbReference type="Pfam" id="PF09722"/>
    </source>
</evidence>
<accession>A0ABT8SA03</accession>
<evidence type="ECO:0000313" key="3">
    <source>
        <dbReference type="Proteomes" id="UP001169027"/>
    </source>
</evidence>
<dbReference type="InterPro" id="IPR024467">
    <property type="entry name" value="Xre/MbcA/ParS-like_toxin-bd"/>
</dbReference>
<proteinExistence type="predicted"/>
<dbReference type="Proteomes" id="UP001169027">
    <property type="component" value="Unassembled WGS sequence"/>
</dbReference>
<dbReference type="RefSeq" id="WP_301813568.1">
    <property type="nucleotide sequence ID" value="NZ_JAUJZH010000022.1"/>
</dbReference>
<dbReference type="EMBL" id="JAUKVY010000022">
    <property type="protein sequence ID" value="MDO1535749.1"/>
    <property type="molecule type" value="Genomic_DNA"/>
</dbReference>
<gene>
    <name evidence="2" type="ORF">Q2T77_26040</name>
</gene>
<dbReference type="Pfam" id="PF09722">
    <property type="entry name" value="Xre_MbcA_ParS_C"/>
    <property type="match status" value="1"/>
</dbReference>
<organism evidence="2 3">
    <name type="scientific">Variovorax ginsengisoli</name>
    <dbReference type="NCBI Taxonomy" id="363844"/>
    <lineage>
        <taxon>Bacteria</taxon>
        <taxon>Pseudomonadati</taxon>
        <taxon>Pseudomonadota</taxon>
        <taxon>Betaproteobacteria</taxon>
        <taxon>Burkholderiales</taxon>
        <taxon>Comamonadaceae</taxon>
        <taxon>Variovorax</taxon>
    </lineage>
</organism>
<name>A0ABT8SA03_9BURK</name>
<comment type="caution">
    <text evidence="2">The sequence shown here is derived from an EMBL/GenBank/DDBJ whole genome shotgun (WGS) entry which is preliminary data.</text>
</comment>
<reference evidence="2" key="1">
    <citation type="submission" date="2023-06" db="EMBL/GenBank/DDBJ databases">
        <authorList>
            <person name="Jiang Y."/>
            <person name="Liu Q."/>
        </authorList>
    </citation>
    <scope>NUCLEOTIDE SEQUENCE</scope>
    <source>
        <strain evidence="2">CGMCC 1.12090</strain>
    </source>
</reference>
<keyword evidence="3" id="KW-1185">Reference proteome</keyword>
<sequence>MSAPSVLVYRSADGVDAYVRAVSSATPMEIVEIERLGVQGSFIKDLSKRMDVATSRFFTILGVPKATAEKKAAAGERVTGRGGQAAVGMIRLLGIAQAIADNSLAPEAKGFDAARWLGQWIERPQPALGGRKPADLIDTPTGVEVVARLLGSIESGAYQ</sequence>
<protein>
    <submittedName>
        <fullName evidence="2">MbcA/ParS/Xre antitoxin family protein</fullName>
    </submittedName>
</protein>
<feature type="domain" description="Antitoxin Xre/MbcA/ParS-like toxin-binding" evidence="1">
    <location>
        <begin position="113"/>
        <end position="156"/>
    </location>
</feature>